<gene>
    <name evidence="12" type="ORF">CANVERA_P3111</name>
</gene>
<sequence length="587" mass="68966">MARNRSKRSKPHQQEPIHTSTATIFQNLKDELEEEQEEEQQQRQPTKKEQSQVASQFTSKEDIENATFPFNYIYQFQDFLNERMTLLKAIQLAIMLFYTQLLYLHKDKIPGLYERISEIFFNWLGIVFCLILEIVRSKEDKINPPDFNYFYSILIPTFLNLLHYDPQWFIANLSLNYFILDRLNPIFNIISSIMFFEIYKPENSNLSTIQFIQLCIFQLFFNYIINYINEGNITTEVTKKEGELIENLDYNKTLKKSEIQLICILIVNLLFNQSLMDNYLPITIFQKLFISLVISSILLYPLFQIIPQLISILLFGSIFSYLTIFQLNHILKENAIKWLYEYIISDDKRLYILKVWIVMASITIPIVFYFVEFFTLNIRRKIWHLFIIVALTFSPSILYSQIEFTLISLLGMLAIFLIIEVLRYNQISFIGKYLFNKLIKFQDFKDLKGPLNLSYIYLLVGVTIPIIYDFMINKQNVTIIRYAGLVTLGVGDTLASIIGRRYGSIKWKGSDKSIQGTIAFISSSLVAFYLIDEYSKFNIYLPVSNWENLFVTVLLAGLLEGTADINDNYLIPIFIPISYEILNKCYP</sequence>
<evidence type="ECO:0000256" key="6">
    <source>
        <dbReference type="ARBA" id="ARBA00022777"/>
    </source>
</evidence>
<keyword evidence="9 11" id="KW-0472">Membrane</keyword>
<dbReference type="PANTHER" id="PTHR13205:SF15">
    <property type="entry name" value="DOLICHOL KINASE"/>
    <property type="match status" value="1"/>
</dbReference>
<feature type="region of interest" description="Disordered" evidence="10">
    <location>
        <begin position="1"/>
        <end position="58"/>
    </location>
</feature>
<keyword evidence="7" id="KW-0256">Endoplasmic reticulum</keyword>
<comment type="caution">
    <text evidence="12">The sequence shown here is derived from an EMBL/GenBank/DDBJ whole genome shotgun (WGS) entry which is preliminary data.</text>
</comment>
<feature type="transmembrane region" description="Helical" evidence="11">
    <location>
        <begin position="382"/>
        <end position="399"/>
    </location>
</feature>
<evidence type="ECO:0000313" key="12">
    <source>
        <dbReference type="EMBL" id="CAI5758599.1"/>
    </source>
</evidence>
<keyword evidence="8 11" id="KW-1133">Transmembrane helix</keyword>
<evidence type="ECO:0000256" key="7">
    <source>
        <dbReference type="ARBA" id="ARBA00022824"/>
    </source>
</evidence>
<keyword evidence="6" id="KW-0418">Kinase</keyword>
<dbReference type="Proteomes" id="UP001152885">
    <property type="component" value="Unassembled WGS sequence"/>
</dbReference>
<comment type="subcellular location">
    <subcellularLocation>
        <location evidence="1">Endoplasmic reticulum membrane</location>
        <topology evidence="1">Multi-pass membrane protein</topology>
    </subcellularLocation>
</comment>
<evidence type="ECO:0000313" key="13">
    <source>
        <dbReference type="Proteomes" id="UP001152885"/>
    </source>
</evidence>
<evidence type="ECO:0000256" key="8">
    <source>
        <dbReference type="ARBA" id="ARBA00022989"/>
    </source>
</evidence>
<evidence type="ECO:0000256" key="4">
    <source>
        <dbReference type="ARBA" id="ARBA00022679"/>
    </source>
</evidence>
<dbReference type="EMBL" id="CANTUO010000003">
    <property type="protein sequence ID" value="CAI5758599.1"/>
    <property type="molecule type" value="Genomic_DNA"/>
</dbReference>
<evidence type="ECO:0000256" key="5">
    <source>
        <dbReference type="ARBA" id="ARBA00022692"/>
    </source>
</evidence>
<dbReference type="InterPro" id="IPR032974">
    <property type="entry name" value="Polypren_kinase"/>
</dbReference>
<keyword evidence="5 11" id="KW-0812">Transmembrane</keyword>
<feature type="transmembrane region" description="Helical" evidence="11">
    <location>
        <begin position="312"/>
        <end position="331"/>
    </location>
</feature>
<proteinExistence type="inferred from homology"/>
<dbReference type="GO" id="GO:0043048">
    <property type="term" value="P:dolichyl monophosphate biosynthetic process"/>
    <property type="evidence" value="ECO:0007669"/>
    <property type="project" value="TreeGrafter"/>
</dbReference>
<reference evidence="12" key="1">
    <citation type="submission" date="2022-12" db="EMBL/GenBank/DDBJ databases">
        <authorList>
            <person name="Brejova B."/>
        </authorList>
    </citation>
    <scope>NUCLEOTIDE SEQUENCE</scope>
</reference>
<feature type="transmembrane region" description="Helical" evidence="11">
    <location>
        <begin position="147"/>
        <end position="163"/>
    </location>
</feature>
<protein>
    <recommendedName>
        <fullName evidence="3">dolichol kinase</fullName>
        <ecNumber evidence="3">2.7.1.108</ecNumber>
    </recommendedName>
</protein>
<feature type="transmembrane region" description="Helical" evidence="11">
    <location>
        <begin position="406"/>
        <end position="424"/>
    </location>
</feature>
<evidence type="ECO:0000256" key="1">
    <source>
        <dbReference type="ARBA" id="ARBA00004477"/>
    </source>
</evidence>
<feature type="compositionally biased region" description="Basic residues" evidence="10">
    <location>
        <begin position="1"/>
        <end position="11"/>
    </location>
</feature>
<organism evidence="12 13">
    <name type="scientific">Candida verbasci</name>
    <dbReference type="NCBI Taxonomy" id="1227364"/>
    <lineage>
        <taxon>Eukaryota</taxon>
        <taxon>Fungi</taxon>
        <taxon>Dikarya</taxon>
        <taxon>Ascomycota</taxon>
        <taxon>Saccharomycotina</taxon>
        <taxon>Pichiomycetes</taxon>
        <taxon>Debaryomycetaceae</taxon>
        <taxon>Candida/Lodderomyces clade</taxon>
        <taxon>Candida</taxon>
    </lineage>
</organism>
<evidence type="ECO:0000256" key="3">
    <source>
        <dbReference type="ARBA" id="ARBA00012132"/>
    </source>
</evidence>
<feature type="transmembrane region" description="Helical" evidence="11">
    <location>
        <begin position="513"/>
        <end position="531"/>
    </location>
</feature>
<evidence type="ECO:0000256" key="11">
    <source>
        <dbReference type="SAM" id="Phobius"/>
    </source>
</evidence>
<dbReference type="EC" id="2.7.1.108" evidence="3"/>
<feature type="compositionally biased region" description="Polar residues" evidence="10">
    <location>
        <begin position="16"/>
        <end position="25"/>
    </location>
</feature>
<dbReference type="GO" id="GO:0004168">
    <property type="term" value="F:dolichol kinase activity"/>
    <property type="evidence" value="ECO:0007669"/>
    <property type="project" value="UniProtKB-EC"/>
</dbReference>
<keyword evidence="13" id="KW-1185">Reference proteome</keyword>
<evidence type="ECO:0000256" key="9">
    <source>
        <dbReference type="ARBA" id="ARBA00023136"/>
    </source>
</evidence>
<dbReference type="PANTHER" id="PTHR13205">
    <property type="entry name" value="TRANSMEMBRANE PROTEIN 15-RELATED"/>
    <property type="match status" value="1"/>
</dbReference>
<dbReference type="AlphaFoldDB" id="A0A9W4TXZ5"/>
<accession>A0A9W4TXZ5</accession>
<feature type="transmembrane region" description="Helical" evidence="11">
    <location>
        <begin position="351"/>
        <end position="370"/>
    </location>
</feature>
<feature type="transmembrane region" description="Helical" evidence="11">
    <location>
        <begin position="454"/>
        <end position="472"/>
    </location>
</feature>
<evidence type="ECO:0000256" key="10">
    <source>
        <dbReference type="SAM" id="MobiDB-lite"/>
    </source>
</evidence>
<dbReference type="GO" id="GO:0005789">
    <property type="term" value="C:endoplasmic reticulum membrane"/>
    <property type="evidence" value="ECO:0007669"/>
    <property type="project" value="UniProtKB-SubCell"/>
</dbReference>
<feature type="transmembrane region" description="Helical" evidence="11">
    <location>
        <begin position="85"/>
        <end position="104"/>
    </location>
</feature>
<keyword evidence="4" id="KW-0808">Transferase</keyword>
<comment type="similarity">
    <text evidence="2">Belongs to the polyprenol kinase family.</text>
</comment>
<feature type="transmembrane region" description="Helical" evidence="11">
    <location>
        <begin position="479"/>
        <end position="498"/>
    </location>
</feature>
<feature type="transmembrane region" description="Helical" evidence="11">
    <location>
        <begin position="288"/>
        <end position="306"/>
    </location>
</feature>
<dbReference type="OrthoDB" id="377083at2759"/>
<feature type="transmembrane region" description="Helical" evidence="11">
    <location>
        <begin position="211"/>
        <end position="228"/>
    </location>
</feature>
<evidence type="ECO:0000256" key="2">
    <source>
        <dbReference type="ARBA" id="ARBA00010794"/>
    </source>
</evidence>
<name>A0A9W4TXZ5_9ASCO</name>
<feature type="transmembrane region" description="Helical" evidence="11">
    <location>
        <begin position="116"/>
        <end position="135"/>
    </location>
</feature>